<organism evidence="2 3">
    <name type="scientific">Desulfobaculum bizertense DSM 18034</name>
    <dbReference type="NCBI Taxonomy" id="1121442"/>
    <lineage>
        <taxon>Bacteria</taxon>
        <taxon>Pseudomonadati</taxon>
        <taxon>Thermodesulfobacteriota</taxon>
        <taxon>Desulfovibrionia</taxon>
        <taxon>Desulfovibrionales</taxon>
        <taxon>Desulfovibrionaceae</taxon>
        <taxon>Desulfobaculum</taxon>
    </lineage>
</organism>
<dbReference type="GO" id="GO:0015074">
    <property type="term" value="P:DNA integration"/>
    <property type="evidence" value="ECO:0007669"/>
    <property type="project" value="InterPro"/>
</dbReference>
<name>A0A1T4VYQ3_9BACT</name>
<dbReference type="Gene3D" id="3.30.420.10">
    <property type="entry name" value="Ribonuclease H-like superfamily/Ribonuclease H"/>
    <property type="match status" value="1"/>
</dbReference>
<dbReference type="InterPro" id="IPR001584">
    <property type="entry name" value="Integrase_cat-core"/>
</dbReference>
<keyword evidence="3" id="KW-1185">Reference proteome</keyword>
<dbReference type="PROSITE" id="PS50994">
    <property type="entry name" value="INTEGRASE"/>
    <property type="match status" value="1"/>
</dbReference>
<dbReference type="GO" id="GO:0003676">
    <property type="term" value="F:nucleic acid binding"/>
    <property type="evidence" value="ECO:0007669"/>
    <property type="project" value="InterPro"/>
</dbReference>
<gene>
    <name evidence="2" type="ORF">SAMN02745702_01270</name>
</gene>
<dbReference type="EMBL" id="FUYA01000003">
    <property type="protein sequence ID" value="SKA70057.1"/>
    <property type="molecule type" value="Genomic_DNA"/>
</dbReference>
<dbReference type="Pfam" id="PF00665">
    <property type="entry name" value="rve"/>
    <property type="match status" value="1"/>
</dbReference>
<protein>
    <submittedName>
        <fullName evidence="2">Transposase InsO and inactivated derivatives</fullName>
    </submittedName>
</protein>
<dbReference type="InterPro" id="IPR048020">
    <property type="entry name" value="Transpos_IS3"/>
</dbReference>
<dbReference type="Proteomes" id="UP000189733">
    <property type="component" value="Unassembled WGS sequence"/>
</dbReference>
<dbReference type="InterPro" id="IPR050900">
    <property type="entry name" value="Transposase_IS3/IS150/IS904"/>
</dbReference>
<dbReference type="AlphaFoldDB" id="A0A1T4VYQ3"/>
<accession>A0A1T4VYQ3</accession>
<evidence type="ECO:0000259" key="1">
    <source>
        <dbReference type="PROSITE" id="PS50994"/>
    </source>
</evidence>
<proteinExistence type="predicted"/>
<dbReference type="NCBIfam" id="NF033516">
    <property type="entry name" value="transpos_IS3"/>
    <property type="match status" value="1"/>
</dbReference>
<dbReference type="SUPFAM" id="SSF53098">
    <property type="entry name" value="Ribonuclease H-like"/>
    <property type="match status" value="1"/>
</dbReference>
<evidence type="ECO:0000313" key="3">
    <source>
        <dbReference type="Proteomes" id="UP000189733"/>
    </source>
</evidence>
<dbReference type="InterPro" id="IPR012337">
    <property type="entry name" value="RNaseH-like_sf"/>
</dbReference>
<dbReference type="STRING" id="1121442.SAMN02745702_01270"/>
<dbReference type="PANTHER" id="PTHR46889">
    <property type="entry name" value="TRANSPOSASE INSF FOR INSERTION SEQUENCE IS3B-RELATED"/>
    <property type="match status" value="1"/>
</dbReference>
<feature type="domain" description="Integrase catalytic" evidence="1">
    <location>
        <begin position="36"/>
        <end position="199"/>
    </location>
</feature>
<sequence length="204" mass="23752">MRIPGLPCRSSQKLVVTTESRHKEPAAPNLLNRKFAVCVPHTVWVTDITYLKVGRKWHYLTIFIDLFSRIVVEWDLSDSLERHSAIRAFHKSIVRRRPASGLMVHSDRGIQFASCDFRAELSRHGCVQSMSHKGNCRDSAVAEFFFHTLKTQFIKHRQFSNRIEDEVSLFQYIEAYYSRRRRYSSNGGMSPAEFEQLQIMKDVA</sequence>
<dbReference type="InterPro" id="IPR036397">
    <property type="entry name" value="RNaseH_sf"/>
</dbReference>
<dbReference type="Pfam" id="PF13333">
    <property type="entry name" value="rve_2"/>
    <property type="match status" value="1"/>
</dbReference>
<dbReference type="PANTHER" id="PTHR46889:SF4">
    <property type="entry name" value="TRANSPOSASE INSO FOR INSERTION SEQUENCE ELEMENT IS911B-RELATED"/>
    <property type="match status" value="1"/>
</dbReference>
<reference evidence="2 3" key="1">
    <citation type="submission" date="2017-02" db="EMBL/GenBank/DDBJ databases">
        <authorList>
            <person name="Peterson S.W."/>
        </authorList>
    </citation>
    <scope>NUCLEOTIDE SEQUENCE [LARGE SCALE GENOMIC DNA]</scope>
    <source>
        <strain evidence="2 3">DSM 18034</strain>
    </source>
</reference>
<evidence type="ECO:0000313" key="2">
    <source>
        <dbReference type="EMBL" id="SKA70057.1"/>
    </source>
</evidence>